<proteinExistence type="predicted"/>
<name>A0A9N8YLU4_9GLOM</name>
<dbReference type="OrthoDB" id="2434831at2759"/>
<dbReference type="EMBL" id="CAJVPK010000006">
    <property type="protein sequence ID" value="CAG8432904.1"/>
    <property type="molecule type" value="Genomic_DNA"/>
</dbReference>
<keyword evidence="2" id="KW-1185">Reference proteome</keyword>
<protein>
    <submittedName>
        <fullName evidence="1">4733_t:CDS:1</fullName>
    </submittedName>
</protein>
<organism evidence="1 2">
    <name type="scientific">Diversispora eburnea</name>
    <dbReference type="NCBI Taxonomy" id="1213867"/>
    <lineage>
        <taxon>Eukaryota</taxon>
        <taxon>Fungi</taxon>
        <taxon>Fungi incertae sedis</taxon>
        <taxon>Mucoromycota</taxon>
        <taxon>Glomeromycotina</taxon>
        <taxon>Glomeromycetes</taxon>
        <taxon>Diversisporales</taxon>
        <taxon>Diversisporaceae</taxon>
        <taxon>Diversispora</taxon>
    </lineage>
</organism>
<reference evidence="1" key="1">
    <citation type="submission" date="2021-06" db="EMBL/GenBank/DDBJ databases">
        <authorList>
            <person name="Kallberg Y."/>
            <person name="Tangrot J."/>
            <person name="Rosling A."/>
        </authorList>
    </citation>
    <scope>NUCLEOTIDE SEQUENCE</scope>
    <source>
        <strain evidence="1">AZ414A</strain>
    </source>
</reference>
<evidence type="ECO:0000313" key="2">
    <source>
        <dbReference type="Proteomes" id="UP000789706"/>
    </source>
</evidence>
<evidence type="ECO:0000313" key="1">
    <source>
        <dbReference type="EMBL" id="CAG8432904.1"/>
    </source>
</evidence>
<gene>
    <name evidence="1" type="ORF">DEBURN_LOCUS228</name>
</gene>
<sequence>MSQETLTRSELKKGNYKLFSSLQILKRNLSHYHTNKPFPSVKEIEKWNPSQTVDFLESKKGELYLEDNHIKIIEKERIAAEEISKALYNNLVYVFIDNSNITIDRFRIDYGLLLKTVQCERKLGSVPDPDISLTQSVADTISENDPGPDLTGKMKVLKIPERDIISNWENKDLIECFNTLNLFGWWHWVGWNVHMYFKRQKNLETERILLKITIKR</sequence>
<dbReference type="AlphaFoldDB" id="A0A9N8YLU4"/>
<comment type="caution">
    <text evidence="1">The sequence shown here is derived from an EMBL/GenBank/DDBJ whole genome shotgun (WGS) entry which is preliminary data.</text>
</comment>
<dbReference type="Proteomes" id="UP000789706">
    <property type="component" value="Unassembled WGS sequence"/>
</dbReference>
<accession>A0A9N8YLU4</accession>